<name>A0ABM1S7I9_LIMPO</name>
<dbReference type="Pfam" id="PF13927">
    <property type="entry name" value="Ig_3"/>
    <property type="match status" value="1"/>
</dbReference>
<dbReference type="CDD" id="cd00096">
    <property type="entry name" value="Ig"/>
    <property type="match status" value="1"/>
</dbReference>
<sequence>MKISTRVVLLALILYLYSMEECKVRCDEVLPSFSEPVPNVTIPAGRDVDIPCVVENLGFNRVAWIKVETKAILSIHDHVITRNYRISLSHVDSRNFVLHIKNVKESDRGGYMCQLNTAPMMSQVGYLDVVFPPQIQRENTSSDIITTEGSNVTLTCVAKGYPTPNITWRREDGQPIVSMNNEGQLENDSKMVGESLFLIRVDRHYNGAYLCIAMNGVPPSVSQRILLQVYFPPEIMIKNNLIGAHFGTTALLKCYIQALPFPNIVWKKDGKIISSGKKYEIDIPIKKYKIETVLRIRDIQLVDFGIYRCTVNNSLGQAEGEVQIYDIPKPTSVPTLTLPTLCSTTMETSSWNDIPRSSEPEKDHGYFPKESVQTAKEESSPLYDDTNIRESKSIKSEESMEASGGNKADSQSVVFSASVCGLCVVLSILNEVIT</sequence>
<evidence type="ECO:0000256" key="5">
    <source>
        <dbReference type="SAM" id="MobiDB-lite"/>
    </source>
</evidence>
<gene>
    <name evidence="9" type="primary">LOC106457841</name>
</gene>
<dbReference type="SUPFAM" id="SSF48726">
    <property type="entry name" value="Immunoglobulin"/>
    <property type="match status" value="3"/>
</dbReference>
<keyword evidence="2" id="KW-0677">Repeat</keyword>
<dbReference type="InterPro" id="IPR051170">
    <property type="entry name" value="Neural/epithelial_adhesion"/>
</dbReference>
<feature type="signal peptide" evidence="6">
    <location>
        <begin position="1"/>
        <end position="18"/>
    </location>
</feature>
<dbReference type="InterPro" id="IPR036179">
    <property type="entry name" value="Ig-like_dom_sf"/>
</dbReference>
<dbReference type="Gene3D" id="2.60.40.10">
    <property type="entry name" value="Immunoglobulins"/>
    <property type="match status" value="3"/>
</dbReference>
<dbReference type="InterPro" id="IPR003598">
    <property type="entry name" value="Ig_sub2"/>
</dbReference>
<reference evidence="9" key="1">
    <citation type="submission" date="2025-08" db="UniProtKB">
        <authorList>
            <consortium name="RefSeq"/>
        </authorList>
    </citation>
    <scope>IDENTIFICATION</scope>
    <source>
        <tissue evidence="9">Muscle</tissue>
    </source>
</reference>
<proteinExistence type="predicted"/>
<evidence type="ECO:0000256" key="4">
    <source>
        <dbReference type="ARBA" id="ARBA00023319"/>
    </source>
</evidence>
<dbReference type="SMART" id="SM00409">
    <property type="entry name" value="IG"/>
    <property type="match status" value="3"/>
</dbReference>
<feature type="compositionally biased region" description="Basic and acidic residues" evidence="5">
    <location>
        <begin position="386"/>
        <end position="398"/>
    </location>
</feature>
<feature type="domain" description="Ig-like" evidence="7">
    <location>
        <begin position="233"/>
        <end position="325"/>
    </location>
</feature>
<evidence type="ECO:0000313" key="9">
    <source>
        <dbReference type="RefSeq" id="XP_022239594.1"/>
    </source>
</evidence>
<dbReference type="PROSITE" id="PS50835">
    <property type="entry name" value="IG_LIKE"/>
    <property type="match status" value="3"/>
</dbReference>
<dbReference type="PANTHER" id="PTHR12231:SF253">
    <property type="entry name" value="DPR-INTERACTING PROTEIN ETA, ISOFORM B-RELATED"/>
    <property type="match status" value="1"/>
</dbReference>
<dbReference type="InterPro" id="IPR013106">
    <property type="entry name" value="Ig_V-set"/>
</dbReference>
<feature type="compositionally biased region" description="Basic and acidic residues" evidence="5">
    <location>
        <begin position="356"/>
        <end position="367"/>
    </location>
</feature>
<evidence type="ECO:0000256" key="6">
    <source>
        <dbReference type="SAM" id="SignalP"/>
    </source>
</evidence>
<dbReference type="InterPro" id="IPR007110">
    <property type="entry name" value="Ig-like_dom"/>
</dbReference>
<dbReference type="Pfam" id="PF07679">
    <property type="entry name" value="I-set"/>
    <property type="match status" value="1"/>
</dbReference>
<keyword evidence="1 6" id="KW-0732">Signal</keyword>
<evidence type="ECO:0000313" key="8">
    <source>
        <dbReference type="Proteomes" id="UP000694941"/>
    </source>
</evidence>
<dbReference type="Proteomes" id="UP000694941">
    <property type="component" value="Unplaced"/>
</dbReference>
<accession>A0ABM1S7I9</accession>
<dbReference type="InterPro" id="IPR013783">
    <property type="entry name" value="Ig-like_fold"/>
</dbReference>
<evidence type="ECO:0000259" key="7">
    <source>
        <dbReference type="PROSITE" id="PS50835"/>
    </source>
</evidence>
<protein>
    <submittedName>
        <fullName evidence="9">Lachesin-like</fullName>
    </submittedName>
</protein>
<dbReference type="RefSeq" id="XP_022239594.1">
    <property type="nucleotide sequence ID" value="XM_022383886.1"/>
</dbReference>
<evidence type="ECO:0000256" key="2">
    <source>
        <dbReference type="ARBA" id="ARBA00022737"/>
    </source>
</evidence>
<dbReference type="InterPro" id="IPR003599">
    <property type="entry name" value="Ig_sub"/>
</dbReference>
<evidence type="ECO:0000256" key="1">
    <source>
        <dbReference type="ARBA" id="ARBA00022729"/>
    </source>
</evidence>
<keyword evidence="8" id="KW-1185">Reference proteome</keyword>
<keyword evidence="3" id="KW-1015">Disulfide bond</keyword>
<dbReference type="Pfam" id="PF07686">
    <property type="entry name" value="V-set"/>
    <property type="match status" value="1"/>
</dbReference>
<dbReference type="GeneID" id="106457841"/>
<feature type="domain" description="Ig-like" evidence="7">
    <location>
        <begin position="31"/>
        <end position="116"/>
    </location>
</feature>
<dbReference type="PANTHER" id="PTHR12231">
    <property type="entry name" value="CTX-RELATED TYPE I TRANSMEMBRANE PROTEIN"/>
    <property type="match status" value="1"/>
</dbReference>
<keyword evidence="4" id="KW-0393">Immunoglobulin domain</keyword>
<feature type="chain" id="PRO_5046887739" evidence="6">
    <location>
        <begin position="19"/>
        <end position="434"/>
    </location>
</feature>
<evidence type="ECO:0000256" key="3">
    <source>
        <dbReference type="ARBA" id="ARBA00023157"/>
    </source>
</evidence>
<dbReference type="SMART" id="SM00408">
    <property type="entry name" value="IGc2"/>
    <property type="match status" value="3"/>
</dbReference>
<dbReference type="InterPro" id="IPR013098">
    <property type="entry name" value="Ig_I-set"/>
</dbReference>
<feature type="region of interest" description="Disordered" evidence="5">
    <location>
        <begin position="347"/>
        <end position="408"/>
    </location>
</feature>
<feature type="domain" description="Ig-like" evidence="7">
    <location>
        <begin position="133"/>
        <end position="222"/>
    </location>
</feature>
<organism evidence="8 9">
    <name type="scientific">Limulus polyphemus</name>
    <name type="common">Atlantic horseshoe crab</name>
    <dbReference type="NCBI Taxonomy" id="6850"/>
    <lineage>
        <taxon>Eukaryota</taxon>
        <taxon>Metazoa</taxon>
        <taxon>Ecdysozoa</taxon>
        <taxon>Arthropoda</taxon>
        <taxon>Chelicerata</taxon>
        <taxon>Merostomata</taxon>
        <taxon>Xiphosura</taxon>
        <taxon>Limulidae</taxon>
        <taxon>Limulus</taxon>
    </lineage>
</organism>